<evidence type="ECO:0000313" key="6">
    <source>
        <dbReference type="Proteomes" id="UP000293874"/>
    </source>
</evidence>
<feature type="domain" description="GEVED" evidence="4">
    <location>
        <begin position="749"/>
        <end position="852"/>
    </location>
</feature>
<dbReference type="Pfam" id="PF20009">
    <property type="entry name" value="GEVED"/>
    <property type="match status" value="11"/>
</dbReference>
<reference evidence="5 6" key="1">
    <citation type="submission" date="2019-02" db="EMBL/GenBank/DDBJ databases">
        <title>Genomic Encyclopedia of Type Strains, Phase IV (KMG-IV): sequencing the most valuable type-strain genomes for metagenomic binning, comparative biology and taxonomic classification.</title>
        <authorList>
            <person name="Goeker M."/>
        </authorList>
    </citation>
    <scope>NUCLEOTIDE SEQUENCE [LARGE SCALE GENOMIC DNA]</scope>
    <source>
        <strain evidence="5 6">DSM 18116</strain>
    </source>
</reference>
<comment type="caution">
    <text evidence="5">The sequence shown here is derived from an EMBL/GenBank/DDBJ whole genome shotgun (WGS) entry which is preliminary data.</text>
</comment>
<feature type="domain" description="GEVED" evidence="4">
    <location>
        <begin position="1924"/>
        <end position="2019"/>
    </location>
</feature>
<feature type="region of interest" description="Disordered" evidence="1">
    <location>
        <begin position="1088"/>
        <end position="1111"/>
    </location>
</feature>
<dbReference type="PROSITE" id="PS51257">
    <property type="entry name" value="PROKAR_LIPOPROTEIN"/>
    <property type="match status" value="1"/>
</dbReference>
<feature type="domain" description="GEVED" evidence="4">
    <location>
        <begin position="343"/>
        <end position="450"/>
    </location>
</feature>
<dbReference type="EMBL" id="SGXA01000001">
    <property type="protein sequence ID" value="RZS76059.1"/>
    <property type="molecule type" value="Genomic_DNA"/>
</dbReference>
<evidence type="ECO:0000259" key="4">
    <source>
        <dbReference type="Pfam" id="PF20009"/>
    </source>
</evidence>
<feature type="domain" description="GEVED" evidence="4">
    <location>
        <begin position="1333"/>
        <end position="1436"/>
    </location>
</feature>
<dbReference type="Proteomes" id="UP000293874">
    <property type="component" value="Unassembled WGS sequence"/>
</dbReference>
<feature type="domain" description="Secretion system C-terminal sorting" evidence="3">
    <location>
        <begin position="2970"/>
        <end position="3032"/>
    </location>
</feature>
<feature type="region of interest" description="Disordered" evidence="1">
    <location>
        <begin position="1686"/>
        <end position="1705"/>
    </location>
</feature>
<feature type="chain" id="PRO_5020981206" evidence="2">
    <location>
        <begin position="27"/>
        <end position="3039"/>
    </location>
</feature>
<dbReference type="NCBIfam" id="TIGR04183">
    <property type="entry name" value="Por_Secre_tail"/>
    <property type="match status" value="1"/>
</dbReference>
<feature type="domain" description="GEVED" evidence="4">
    <location>
        <begin position="2773"/>
        <end position="2857"/>
    </location>
</feature>
<dbReference type="RefSeq" id="WP_130540379.1">
    <property type="nucleotide sequence ID" value="NZ_CP042431.1"/>
</dbReference>
<feature type="domain" description="GEVED" evidence="4">
    <location>
        <begin position="2570"/>
        <end position="2664"/>
    </location>
</feature>
<dbReference type="InterPro" id="IPR045474">
    <property type="entry name" value="GEVED"/>
</dbReference>
<sequence length="3039" mass="317280">MIKLALLKTIAWILVIISCALAPVSAQTLLTESFNYTGGTPLTSNNWTVRASGTPVINVSAGNLNHSSSLTNDIGNKVQLTNTGQDVYRTFTSSNTTLYAGMVVNVSAAATGDFFFILGNSTSPETYGSKIYIRSDGSGGFNFGVVRGTGGTPVYESTSRSFGTNYFLVLKYEVVAGATNDAIKLYVDPSPVATEPGAAAVQYNAATGAEISASYPLSSVGLYQGTAAAAATLQIDNIHVSTTWAGITTDQFDYGDAPNTFNNTKDGVFAPAVHKTLAGLRIGATQPDAEPAPASVASPNNNNAPNGDGTDEDGIDVSTDILKKGLFFSINVPVSNPASTTSYLYGWIDFNNNGVFELSEAADAVKTITTAGSSTQVLTWAAAKSAAIPDGIDKLYLRLRVSNRSLIDFTTAASGGALIDERSIGNGAASTTNAADHAQVTSGEVEDFQIDVTRIYDFGDLPASFENDLSGAPRHAIHAEGGLVLGSLIDLETEAASVTSPQENNGAGDNANGQDDEDALTSPPSVIKNVAYSITVPVKNPTAAAASGYLYAWLDLNGDGKFTSDELASTGTGTTGSIAIGATTNRTLTWSTTQTNIINAASSNIYLRIRLSSIALSDFTTGTNNALVDERAIGNGATSTSNSANATTVSLGEVEDYQLSVNEFDFGDLPAAYENGLAARQIAVSTRRIGTLIDYETSAASVAAGLDNNNNNGDGEDEDGLNATDLPVIKKGAPFTFNIPVTVSATSQLIAWIDFNGNGQFELSEAAYTAATGATQGYRAIAAGASTQSIYFRGSQTNLLTGSHAYLRIRLTSTAGTDNAATTGVDERSIGDGLSTAVYGTPQEGEIEDYQLAVTTDLDYGDAPASYENNNAAAAVPARQYTTDDLFMGNAYGLESSPSPVISPADNNGNNGDGEEEDGLSATQLYIRTGSNNIYTVTVNNTTGAAATLYAWIDLNNNGRFETGEAATAVSVANGATTANITFTAAQVNTITVDKVYMRLRLLLPNTDGAIGDNAATTAIDERSIADGLSTGLYTTVSLGEIEDYQLTIIKDFGDAPASYENGDPASQTNSSAPSVLTLGNTIDFELAPASVTTPSDNNTTNGDGADEDAVTTPQTITKGAPFVLQVPVTIGQTLAAGTKYLYGWIDLDGDGEFDVNEQTQATFTNTAAGSLLLTLTWTSAQTNSLTPAVISSGKTYVRLRLSSVSIANAAVGTARDQRSYGKGNADGEIEDYQLLVTDLADFGDAPAGYENDQAALPVPARQASSANLKLGNNAPDVESSLANAVTAPASNNSPNGDGTDEDGILELIPVYDGIAYSAKVSVFNNSGAARTLHGWIDFNNNGRFENTAGALEYASVSVPASASQQTVTLTWTAAQTAAIPALTNNLYMRLRITDGASVADNTTSAIVDERAIGDGLSTGIYGTLALGEIEDYQLQVITDHDYGDNPASYDNDRTTPTPLPVPARQAISQALYLGQHPADAEATAQHSANANGDNILGVNDEDAATPGVITRGGGYVLNVSVTNNTGSAQTLHAWIDFNNNGRFENAGTALEYTSVSVPASANPQTVTLIWSAAQSNGIPDPATPAQLHMRLRITAGAVADFTAGTNNALVDERAVGDGLSTGVYAALASIGEVEDYVIPVSTNYDYGDAPASYENGLPARNISSALLQIGGTPDVEAAAQSVAANADNNGTNGDGADEDGIDPSLHKVSPNTVFSLPVRVTNTSGTTRALMGWIDFNNNGIFEDAEAATFANVVTATFDGTATLTWTAAQSRNVNTAHLYMRLRFINAAATNNAGTSMDERAYADGDATGVYLAGPRVGEIEDYRLEVNPTYDFGDVPLTYEANAAAATVAARHQPASTLFIGAVYDTEATANTVAANANNNNPNGDGADEDGITMSLPTLIPGGSYSLAVNVFKSITGTGTLHGWIDLNNDGRFSAGEYASVPVTAATGAQTATLSWSATPYSGVRPTTYMRIRFTTTALADNAATPAVDERSIGDGLNTGLYGTTPPNGEVEDYIIPVDESGTILPLADCGGLGSMDPVQAGFHATIVRPASGGYLIFGENTHGDGLTNLTSPTLLVSGSNGFNFNGEVRMLTTGSSSAYNLAQYFALTTAGLYAWGTQGRVVATSVTSSTAMQPISLPPGIAPAQVKMIDAGSSYTTTGAAGSYSSHNGSLALLTTSGQVWIRSSVNSPNTTDAFNAVQGDGNLLPDNSSTGWHLVQTSAGVPLTGMLDVRTTGTVAMATDGVKLYTWGRNMFTGDGTAATTLHYATEMTSPAALSTPIKQIDIGYGNNIAASYFVLDQAGVVHVLGNNNAGQLGIGNTVTQLSWNRITQKNEEPEIAGNQTDITTPIGVVTKISTNNHDAFHGRLMLITADKRAYHTGTSNGSTSGTVSPTSTMIPTAMTSSNGTTLLQGKITHIEAGGHISVMAKEGSDRYGYVGHTASGSDGCNGCTGSPSEYNFDQTPSTGPLCGIQAFDFGDLDNRYNLKDSAKHEITYAQQSNPLKLGALAADADDGPQISVDGAENNADGDNIDSRGNDEDAFVSLPAKVPGDYTIAVPLTNITGSTAYLYGFIDWNGDGAFSSNETVVVPVPSSASQQVINITWTDPELTLSGTCVSDAEQLRSFVRLRLTTDVLFDHTATTAVDERSHLLASDGEVEDYYLDWTPQSTQLDYGNLPHEGSPVNWSRASATLTSMDLSTSRIWLGDNNNYPDQGCASNQARNGGLVVKKASTAVPGSGTAADPFLLDVDNPSGTFNFEITVNGNGSPANVYWGVWVDANGNGNFTDADDVFTSGVTLHGSPVTVTAPLTILNGGTNTGALNGAIRVAASAQDAGFSKLQNGAVNVVNGEIEDYYIAYLTALPVTLISFDAVKDGRNTQLTWKTAEELNTATFEIERLSGNSNQWITIGKVAAAGNSTVERQYRFTDDNVYPGANFYRLKMIDLDGKLAYSRVRFVDFGNEAFPITMSPNPASDIVTIKGLTGSNRIQLLDVSGRLIQQFNSNDPIQKINISKLTKGVYMVRILKDGQVTVTLKLLKG</sequence>
<proteinExistence type="predicted"/>
<dbReference type="InterPro" id="IPR009091">
    <property type="entry name" value="RCC1/BLIP-II"/>
</dbReference>
<dbReference type="OrthoDB" id="1097758at2"/>
<accession>A0A4Q7N4W9</accession>
<feature type="compositionally biased region" description="Low complexity" evidence="1">
    <location>
        <begin position="287"/>
        <end position="306"/>
    </location>
</feature>
<evidence type="ECO:0000259" key="3">
    <source>
        <dbReference type="Pfam" id="PF18962"/>
    </source>
</evidence>
<feature type="compositionally biased region" description="Polar residues" evidence="1">
    <location>
        <begin position="1091"/>
        <end position="1103"/>
    </location>
</feature>
<feature type="domain" description="GEVED" evidence="4">
    <location>
        <begin position="1732"/>
        <end position="1827"/>
    </location>
</feature>
<feature type="domain" description="GEVED" evidence="4">
    <location>
        <begin position="949"/>
        <end position="1048"/>
    </location>
</feature>
<dbReference type="SUPFAM" id="SSF50985">
    <property type="entry name" value="RCC1/BLIP-II"/>
    <property type="match status" value="1"/>
</dbReference>
<evidence type="ECO:0000256" key="1">
    <source>
        <dbReference type="SAM" id="MobiDB-lite"/>
    </source>
</evidence>
<evidence type="ECO:0000256" key="2">
    <source>
        <dbReference type="SAM" id="SignalP"/>
    </source>
</evidence>
<feature type="signal peptide" evidence="2">
    <location>
        <begin position="1"/>
        <end position="26"/>
    </location>
</feature>
<dbReference type="InterPro" id="IPR026444">
    <property type="entry name" value="Secre_tail"/>
</dbReference>
<feature type="domain" description="GEVED" evidence="4">
    <location>
        <begin position="549"/>
        <end position="659"/>
    </location>
</feature>
<feature type="region of interest" description="Disordered" evidence="1">
    <location>
        <begin position="897"/>
        <end position="918"/>
    </location>
</feature>
<keyword evidence="6" id="KW-1185">Reference proteome</keyword>
<dbReference type="Gene3D" id="2.130.10.30">
    <property type="entry name" value="Regulator of chromosome condensation 1/beta-lactamase-inhibitor protein II"/>
    <property type="match status" value="1"/>
</dbReference>
<feature type="region of interest" description="Disordered" evidence="1">
    <location>
        <begin position="2517"/>
        <end position="2540"/>
    </location>
</feature>
<feature type="region of interest" description="Disordered" evidence="1">
    <location>
        <begin position="497"/>
        <end position="522"/>
    </location>
</feature>
<name>A0A4Q7N4W9_9BACT</name>
<dbReference type="Pfam" id="PF18962">
    <property type="entry name" value="Por_Secre_tail"/>
    <property type="match status" value="1"/>
</dbReference>
<organism evidence="5 6">
    <name type="scientific">Pseudobacter ginsenosidimutans</name>
    <dbReference type="NCBI Taxonomy" id="661488"/>
    <lineage>
        <taxon>Bacteria</taxon>
        <taxon>Pseudomonadati</taxon>
        <taxon>Bacteroidota</taxon>
        <taxon>Chitinophagia</taxon>
        <taxon>Chitinophagales</taxon>
        <taxon>Chitinophagaceae</taxon>
        <taxon>Pseudobacter</taxon>
    </lineage>
</organism>
<feature type="region of interest" description="Disordered" evidence="1">
    <location>
        <begin position="285"/>
        <end position="314"/>
    </location>
</feature>
<feature type="compositionally biased region" description="Low complexity" evidence="1">
    <location>
        <begin position="502"/>
        <end position="513"/>
    </location>
</feature>
<feature type="domain" description="GEVED" evidence="4">
    <location>
        <begin position="1141"/>
        <end position="1235"/>
    </location>
</feature>
<feature type="domain" description="GEVED" evidence="4">
    <location>
        <begin position="1532"/>
        <end position="1639"/>
    </location>
</feature>
<evidence type="ECO:0000313" key="5">
    <source>
        <dbReference type="EMBL" id="RZS76059.1"/>
    </source>
</evidence>
<protein>
    <submittedName>
        <fullName evidence="5">Putative secreted protein (Por secretion system target)</fullName>
    </submittedName>
</protein>
<gene>
    <name evidence="5" type="ORF">EV199_1936</name>
</gene>
<keyword evidence="2" id="KW-0732">Signal</keyword>